<dbReference type="Proteomes" id="UP000714275">
    <property type="component" value="Unassembled WGS sequence"/>
</dbReference>
<sequence length="372" mass="40196">MVSFFPPPPCEHVTSSLSADKNCILECSKGTVESLALEGSCEGVRKDTVCYIHPYFIDGASISEAVKIPAVSSQHCHPQLPTLPFAKTEFYYAPGRWCKTYTVPVLSDPNTGALITDSLEIASYLEKTYPEKPIFPNNSEPLIRVFDSYHVSLIRPAIKSIYTCSTEILSPTSAKFFIGLLIGVAASRPFRSTSATTPASASTSSAAASANVIRIGTAGIASAAVAALLSSISSPSFSSSSSSLLLLSSVVVEPGSNANRTSRTRSVTFGPGFGQMAEPEPVVRFGVRKIRLKHWTEPDFGSTTRHRLSPSSTRAFLCLGSWLRCDLVAPEDLTKIMKSLKKRKRLQLCDTRWLTSRAGKLSRSSSPLESCR</sequence>
<evidence type="ECO:0000259" key="1">
    <source>
        <dbReference type="Pfam" id="PF13417"/>
    </source>
</evidence>
<dbReference type="InterPro" id="IPR036249">
    <property type="entry name" value="Thioredoxin-like_sf"/>
</dbReference>
<accession>A0A9P6ZSG2</accession>
<name>A0A9P6ZSG2_9AGAM</name>
<dbReference type="Gene3D" id="3.40.30.10">
    <property type="entry name" value="Glutaredoxin"/>
    <property type="match status" value="1"/>
</dbReference>
<evidence type="ECO:0000313" key="2">
    <source>
        <dbReference type="EMBL" id="KAG1775001.1"/>
    </source>
</evidence>
<evidence type="ECO:0000313" key="3">
    <source>
        <dbReference type="Proteomes" id="UP000714275"/>
    </source>
</evidence>
<reference evidence="2" key="1">
    <citation type="journal article" date="2020" name="New Phytol.">
        <title>Comparative genomics reveals dynamic genome evolution in host specialist ectomycorrhizal fungi.</title>
        <authorList>
            <person name="Lofgren L.A."/>
            <person name="Nguyen N.H."/>
            <person name="Vilgalys R."/>
            <person name="Ruytinx J."/>
            <person name="Liao H.L."/>
            <person name="Branco S."/>
            <person name="Kuo A."/>
            <person name="LaButti K."/>
            <person name="Lipzen A."/>
            <person name="Andreopoulos W."/>
            <person name="Pangilinan J."/>
            <person name="Riley R."/>
            <person name="Hundley H."/>
            <person name="Na H."/>
            <person name="Barry K."/>
            <person name="Grigoriev I.V."/>
            <person name="Stajich J.E."/>
            <person name="Kennedy P.G."/>
        </authorList>
    </citation>
    <scope>NUCLEOTIDE SEQUENCE</scope>
    <source>
        <strain evidence="2">DOB743</strain>
    </source>
</reference>
<keyword evidence="3" id="KW-1185">Reference proteome</keyword>
<dbReference type="AlphaFoldDB" id="A0A9P6ZSG2"/>
<dbReference type="EMBL" id="JABBWD010000037">
    <property type="protein sequence ID" value="KAG1775001.1"/>
    <property type="molecule type" value="Genomic_DNA"/>
</dbReference>
<dbReference type="SUPFAM" id="SSF52833">
    <property type="entry name" value="Thioredoxin-like"/>
    <property type="match status" value="1"/>
</dbReference>
<comment type="caution">
    <text evidence="2">The sequence shown here is derived from an EMBL/GenBank/DDBJ whole genome shotgun (WGS) entry which is preliminary data.</text>
</comment>
<gene>
    <name evidence="2" type="ORF">EV702DRAFT_1199850</name>
</gene>
<dbReference type="OrthoDB" id="4951845at2759"/>
<dbReference type="InterPro" id="IPR004045">
    <property type="entry name" value="Glutathione_S-Trfase_N"/>
</dbReference>
<organism evidence="2 3">
    <name type="scientific">Suillus placidus</name>
    <dbReference type="NCBI Taxonomy" id="48579"/>
    <lineage>
        <taxon>Eukaryota</taxon>
        <taxon>Fungi</taxon>
        <taxon>Dikarya</taxon>
        <taxon>Basidiomycota</taxon>
        <taxon>Agaricomycotina</taxon>
        <taxon>Agaricomycetes</taxon>
        <taxon>Agaricomycetidae</taxon>
        <taxon>Boletales</taxon>
        <taxon>Suillineae</taxon>
        <taxon>Suillaceae</taxon>
        <taxon>Suillus</taxon>
    </lineage>
</organism>
<protein>
    <recommendedName>
        <fullName evidence="1">GST N-terminal domain-containing protein</fullName>
    </recommendedName>
</protein>
<feature type="domain" description="GST N-terminal" evidence="1">
    <location>
        <begin position="100"/>
        <end position="133"/>
    </location>
</feature>
<dbReference type="Pfam" id="PF13417">
    <property type="entry name" value="GST_N_3"/>
    <property type="match status" value="1"/>
</dbReference>
<proteinExistence type="predicted"/>